<dbReference type="SMART" id="SM00398">
    <property type="entry name" value="HMG"/>
    <property type="match status" value="1"/>
</dbReference>
<dbReference type="Pfam" id="PF07160">
    <property type="entry name" value="SKA1"/>
    <property type="match status" value="1"/>
</dbReference>
<feature type="domain" description="HMG box" evidence="2">
    <location>
        <begin position="38"/>
        <end position="106"/>
    </location>
</feature>
<keyword evidence="1" id="KW-0539">Nucleus</keyword>
<name>A0ABU6ZIW0_9FABA</name>
<keyword evidence="4" id="KW-1185">Reference proteome</keyword>
<keyword evidence="1" id="KW-0238">DNA-binding</keyword>
<comment type="caution">
    <text evidence="3">The sequence shown here is derived from an EMBL/GenBank/DDBJ whole genome shotgun (WGS) entry which is preliminary data.</text>
</comment>
<gene>
    <name evidence="3" type="ORF">PIB30_058950</name>
</gene>
<evidence type="ECO:0000256" key="1">
    <source>
        <dbReference type="PROSITE-ProRule" id="PRU00267"/>
    </source>
</evidence>
<feature type="DNA-binding region" description="HMG box" evidence="1">
    <location>
        <begin position="38"/>
        <end position="106"/>
    </location>
</feature>
<dbReference type="CDD" id="cd22006">
    <property type="entry name" value="HMG-box_AtHMGB6-like_rpt1"/>
    <property type="match status" value="1"/>
</dbReference>
<dbReference type="Pfam" id="PF00505">
    <property type="entry name" value="HMG_box"/>
    <property type="match status" value="1"/>
</dbReference>
<evidence type="ECO:0000313" key="4">
    <source>
        <dbReference type="Proteomes" id="UP001341840"/>
    </source>
</evidence>
<evidence type="ECO:0000313" key="3">
    <source>
        <dbReference type="EMBL" id="MED6221874.1"/>
    </source>
</evidence>
<dbReference type="PANTHER" id="PTHR46912:SF1">
    <property type="entry name" value="HIGH MOBILITY GROUP B PROTEIN 13"/>
    <property type="match status" value="1"/>
</dbReference>
<dbReference type="InterPro" id="IPR036910">
    <property type="entry name" value="HMG_box_dom_sf"/>
</dbReference>
<protein>
    <recommendedName>
        <fullName evidence="2">HMG box domain-containing protein</fullName>
    </recommendedName>
</protein>
<reference evidence="3 4" key="1">
    <citation type="journal article" date="2023" name="Plants (Basel)">
        <title>Bridging the Gap: Combining Genomics and Transcriptomics Approaches to Understand Stylosanthes scabra, an Orphan Legume from the Brazilian Caatinga.</title>
        <authorList>
            <person name="Ferreira-Neto J.R.C."/>
            <person name="da Silva M.D."/>
            <person name="Binneck E."/>
            <person name="de Melo N.F."/>
            <person name="da Silva R.H."/>
            <person name="de Melo A.L.T.M."/>
            <person name="Pandolfi V."/>
            <person name="Bustamante F.O."/>
            <person name="Brasileiro-Vidal A.C."/>
            <person name="Benko-Iseppon A.M."/>
        </authorList>
    </citation>
    <scope>NUCLEOTIDE SEQUENCE [LARGE SCALE GENOMIC DNA]</scope>
    <source>
        <tissue evidence="3">Leaves</tissue>
    </source>
</reference>
<dbReference type="InterPro" id="IPR009829">
    <property type="entry name" value="SKA1"/>
</dbReference>
<dbReference type="InterPro" id="IPR044601">
    <property type="entry name" value="HMGB6/HMGB13"/>
</dbReference>
<proteinExistence type="predicted"/>
<dbReference type="SUPFAM" id="SSF47095">
    <property type="entry name" value="HMG-box"/>
    <property type="match status" value="1"/>
</dbReference>
<dbReference type="EMBL" id="JASCZI010272362">
    <property type="protein sequence ID" value="MED6221874.1"/>
    <property type="molecule type" value="Genomic_DNA"/>
</dbReference>
<dbReference type="PANTHER" id="PTHR46912">
    <property type="entry name" value="HIGH MOBILITY GROUP B PROTEIN 13"/>
    <property type="match status" value="1"/>
</dbReference>
<organism evidence="3 4">
    <name type="scientific">Stylosanthes scabra</name>
    <dbReference type="NCBI Taxonomy" id="79078"/>
    <lineage>
        <taxon>Eukaryota</taxon>
        <taxon>Viridiplantae</taxon>
        <taxon>Streptophyta</taxon>
        <taxon>Embryophyta</taxon>
        <taxon>Tracheophyta</taxon>
        <taxon>Spermatophyta</taxon>
        <taxon>Magnoliopsida</taxon>
        <taxon>eudicotyledons</taxon>
        <taxon>Gunneridae</taxon>
        <taxon>Pentapetalae</taxon>
        <taxon>rosids</taxon>
        <taxon>fabids</taxon>
        <taxon>Fabales</taxon>
        <taxon>Fabaceae</taxon>
        <taxon>Papilionoideae</taxon>
        <taxon>50 kb inversion clade</taxon>
        <taxon>dalbergioids sensu lato</taxon>
        <taxon>Dalbergieae</taxon>
        <taxon>Pterocarpus clade</taxon>
        <taxon>Stylosanthes</taxon>
    </lineage>
</organism>
<dbReference type="Gene3D" id="1.10.30.10">
    <property type="entry name" value="High mobility group box domain"/>
    <property type="match status" value="1"/>
</dbReference>
<dbReference type="InterPro" id="IPR009071">
    <property type="entry name" value="HMG_box_dom"/>
</dbReference>
<dbReference type="Proteomes" id="UP001341840">
    <property type="component" value="Unassembled WGS sequence"/>
</dbReference>
<dbReference type="PROSITE" id="PS50118">
    <property type="entry name" value="HMG_BOX_2"/>
    <property type="match status" value="1"/>
</dbReference>
<evidence type="ECO:0000259" key="2">
    <source>
        <dbReference type="PROSITE" id="PS50118"/>
    </source>
</evidence>
<accession>A0ABU6ZIW0</accession>
<sequence length="171" mass="19756">MVLLMLPIALEGQVLKLTRIQNLPLLKDKEEQDKKDTKKMPSAPYVLWCKDQWNEIKKTNPEAEFKEISNMLGAKWKTVSTEEKKPYEDKYNAEKEAYMEGHHGDTSATFFCGDVDDKARKLVQEIRDIAAMEGVKRKHFFLEADIKGPSLKLNNTRKAILTITLEQLMKI</sequence>